<feature type="chain" id="PRO_5024864492" evidence="2">
    <location>
        <begin position="20"/>
        <end position="225"/>
    </location>
</feature>
<dbReference type="UCSC" id="F43C11.4">
    <property type="organism name" value="c. elegans"/>
</dbReference>
<feature type="signal peptide" evidence="2">
    <location>
        <begin position="1"/>
        <end position="19"/>
    </location>
</feature>
<dbReference type="AGR" id="WB:WBGene00018381"/>
<sequence length="225" mass="24303">MNILTLFLIIPCLIAKTECCMRMVPPDDVYIPSTLAPEESTKSPGEITMAPEESTLAPEDTTLIASEEISSTTSNMETDTTEEMTTPTTMTTEETTTQSAHVCLTRTNCPALSSPVIWSQMMTVEENGCTEFVCPEDFVPRVVSTFSRSSIETPPGFTDFTSFIIQPPEPYDAGINTIDYFGIVCDGSLAVSQYPRGIMPLGGDVIGDDGSLDGLYSVATMITCV</sequence>
<protein>
    <submittedName>
        <fullName evidence="3">DUF281 domain-containing protein</fullName>
    </submittedName>
</protein>
<proteinExistence type="predicted"/>
<dbReference type="AlphaFoldDB" id="Q9U5B7"/>
<evidence type="ECO:0000313" key="5">
    <source>
        <dbReference type="WormBase" id="F43C11.4"/>
    </source>
</evidence>
<evidence type="ECO:0000256" key="1">
    <source>
        <dbReference type="SAM" id="MobiDB-lite"/>
    </source>
</evidence>
<gene>
    <name evidence="3" type="ORF">CELE_F43C11.4</name>
    <name evidence="3 5" type="ORF">F43C11.4</name>
</gene>
<dbReference type="WormBase" id="F43C11.4">
    <property type="protein sequence ID" value="CE53996"/>
    <property type="gene ID" value="WBGene00018381"/>
</dbReference>
<organism evidence="3 4">
    <name type="scientific">Caenorhabditis elegans</name>
    <dbReference type="NCBI Taxonomy" id="6239"/>
    <lineage>
        <taxon>Eukaryota</taxon>
        <taxon>Metazoa</taxon>
        <taxon>Ecdysozoa</taxon>
        <taxon>Nematoda</taxon>
        <taxon>Chromadorea</taxon>
        <taxon>Rhabditida</taxon>
        <taxon>Rhabditina</taxon>
        <taxon>Rhabditomorpha</taxon>
        <taxon>Rhabditoidea</taxon>
        <taxon>Rhabditidae</taxon>
        <taxon>Peloderinae</taxon>
        <taxon>Caenorhabditis</taxon>
    </lineage>
</organism>
<feature type="region of interest" description="Disordered" evidence="1">
    <location>
        <begin position="71"/>
        <end position="96"/>
    </location>
</feature>
<dbReference type="HOGENOM" id="CLU_105165_0_0_1"/>
<evidence type="ECO:0000256" key="2">
    <source>
        <dbReference type="SAM" id="SignalP"/>
    </source>
</evidence>
<dbReference type="InterPro" id="IPR003326">
    <property type="entry name" value="TRA-1_regulated"/>
</dbReference>
<accession>Q9U5B7</accession>
<keyword evidence="4" id="KW-1185">Reference proteome</keyword>
<name>Q9U5B7_CAEEL</name>
<dbReference type="Pfam" id="PF02343">
    <property type="entry name" value="TRA-1_regulated"/>
    <property type="match status" value="1"/>
</dbReference>
<evidence type="ECO:0000313" key="3">
    <source>
        <dbReference type="EMBL" id="CCD69618.2"/>
    </source>
</evidence>
<dbReference type="Proteomes" id="UP000001940">
    <property type="component" value="Chromosome II"/>
</dbReference>
<dbReference type="PhylomeDB" id="Q9U5B7"/>
<dbReference type="EMBL" id="BX284602">
    <property type="protein sequence ID" value="CCD69618.2"/>
    <property type="molecule type" value="Genomic_DNA"/>
</dbReference>
<dbReference type="InParanoid" id="Q9U5B7"/>
<keyword evidence="2" id="KW-0732">Signal</keyword>
<dbReference type="PaxDb" id="6239-F43C11.4"/>
<reference evidence="3 4" key="1">
    <citation type="journal article" date="1998" name="Science">
        <title>Genome sequence of the nematode C. elegans: a platform for investigating biology.</title>
        <authorList>
            <consortium name="The C. elegans sequencing consortium"/>
            <person name="Sulson J.E."/>
            <person name="Waterston R."/>
        </authorList>
    </citation>
    <scope>NUCLEOTIDE SEQUENCE [LARGE SCALE GENOMIC DNA]</scope>
    <source>
        <strain evidence="3 4">Bristol N2</strain>
    </source>
</reference>
<evidence type="ECO:0000313" key="4">
    <source>
        <dbReference type="Proteomes" id="UP000001940"/>
    </source>
</evidence>
<dbReference type="FunCoup" id="Q9U5B7">
    <property type="interactions" value="175"/>
</dbReference>